<evidence type="ECO:0000256" key="1">
    <source>
        <dbReference type="ARBA" id="ARBA00004123"/>
    </source>
</evidence>
<dbReference type="OrthoDB" id="1678912at2759"/>
<evidence type="ECO:0000256" key="2">
    <source>
        <dbReference type="ARBA" id="ARBA00022723"/>
    </source>
</evidence>
<evidence type="ECO:0008006" key="15">
    <source>
        <dbReference type="Google" id="ProtNLM"/>
    </source>
</evidence>
<dbReference type="InterPro" id="IPR001606">
    <property type="entry name" value="ARID_dom"/>
</dbReference>
<dbReference type="Pfam" id="PF01388">
    <property type="entry name" value="ARID"/>
    <property type="match status" value="1"/>
</dbReference>
<dbReference type="GO" id="GO:0032452">
    <property type="term" value="F:histone demethylase activity"/>
    <property type="evidence" value="ECO:0007669"/>
    <property type="project" value="TreeGrafter"/>
</dbReference>
<name>A0A9Q1L4I3_9SOLA</name>
<dbReference type="Pfam" id="PF02375">
    <property type="entry name" value="JmjN"/>
    <property type="match status" value="1"/>
</dbReference>
<evidence type="ECO:0000259" key="11">
    <source>
        <dbReference type="PROSITE" id="PS51183"/>
    </source>
</evidence>
<dbReference type="InterPro" id="IPR019786">
    <property type="entry name" value="Zinc_finger_PHD-type_CS"/>
</dbReference>
<dbReference type="SMART" id="SM00545">
    <property type="entry name" value="JmjN"/>
    <property type="match status" value="1"/>
</dbReference>
<feature type="compositionally biased region" description="Basic residues" evidence="8">
    <location>
        <begin position="1780"/>
        <end position="1790"/>
    </location>
</feature>
<dbReference type="SMART" id="SM01014">
    <property type="entry name" value="ARID"/>
    <property type="match status" value="1"/>
</dbReference>
<dbReference type="Proteomes" id="UP001152561">
    <property type="component" value="Unassembled WGS sequence"/>
</dbReference>
<dbReference type="CDD" id="cd15543">
    <property type="entry name" value="PHD_RSF1"/>
    <property type="match status" value="1"/>
</dbReference>
<dbReference type="Pfam" id="PF08429">
    <property type="entry name" value="PLU-1"/>
    <property type="match status" value="1"/>
</dbReference>
<feature type="domain" description="ARID" evidence="10">
    <location>
        <begin position="98"/>
        <end position="193"/>
    </location>
</feature>
<reference evidence="14" key="1">
    <citation type="journal article" date="2023" name="Proc. Natl. Acad. Sci. U.S.A.">
        <title>Genomic and structural basis for evolution of tropane alkaloid biosynthesis.</title>
        <authorList>
            <person name="Wanga Y.-J."/>
            <person name="Taina T."/>
            <person name="Yua J.-Y."/>
            <person name="Lia J."/>
            <person name="Xua B."/>
            <person name="Chenc J."/>
            <person name="D'Auriad J.C."/>
            <person name="Huanga J.-P."/>
            <person name="Huanga S.-X."/>
        </authorList>
    </citation>
    <scope>NUCLEOTIDE SEQUENCE [LARGE SCALE GENOMIC DNA]</scope>
    <source>
        <strain evidence="14">cv. KIB-2019</strain>
    </source>
</reference>
<dbReference type="InterPro" id="IPR003349">
    <property type="entry name" value="JmjN"/>
</dbReference>
<dbReference type="FunFam" id="2.60.120.650:FF:000078">
    <property type="entry name" value="Predicted protein"/>
    <property type="match status" value="1"/>
</dbReference>
<dbReference type="PROSITE" id="PS01359">
    <property type="entry name" value="ZF_PHD_1"/>
    <property type="match status" value="2"/>
</dbReference>
<dbReference type="GO" id="GO:0000785">
    <property type="term" value="C:chromatin"/>
    <property type="evidence" value="ECO:0007669"/>
    <property type="project" value="TreeGrafter"/>
</dbReference>
<keyword evidence="4 7" id="KW-0863">Zinc-finger</keyword>
<evidence type="ECO:0000256" key="7">
    <source>
        <dbReference type="PROSITE-ProRule" id="PRU00146"/>
    </source>
</evidence>
<evidence type="ECO:0000256" key="3">
    <source>
        <dbReference type="ARBA" id="ARBA00022737"/>
    </source>
</evidence>
<evidence type="ECO:0000256" key="8">
    <source>
        <dbReference type="SAM" id="MobiDB-lite"/>
    </source>
</evidence>
<dbReference type="InterPro" id="IPR019787">
    <property type="entry name" value="Znf_PHD-finger"/>
</dbReference>
<feature type="region of interest" description="Disordered" evidence="8">
    <location>
        <begin position="200"/>
        <end position="228"/>
    </location>
</feature>
<feature type="domain" description="JmjN" evidence="11">
    <location>
        <begin position="31"/>
        <end position="72"/>
    </location>
</feature>
<gene>
    <name evidence="13" type="ORF">K7X08_029393</name>
</gene>
<dbReference type="FunFam" id="2.60.120.650:FF:000042">
    <property type="entry name" value="Transcription factor jumonji (JmjC) domain-containing protein"/>
    <property type="match status" value="1"/>
</dbReference>
<dbReference type="SMART" id="SM00249">
    <property type="entry name" value="PHD"/>
    <property type="match status" value="3"/>
</dbReference>
<feature type="domain" description="JmjC" evidence="12">
    <location>
        <begin position="387"/>
        <end position="553"/>
    </location>
</feature>
<dbReference type="GO" id="GO:0005634">
    <property type="term" value="C:nucleus"/>
    <property type="evidence" value="ECO:0007669"/>
    <property type="project" value="UniProtKB-SubCell"/>
</dbReference>
<dbReference type="GO" id="GO:0010468">
    <property type="term" value="P:regulation of gene expression"/>
    <property type="evidence" value="ECO:0007669"/>
    <property type="project" value="TreeGrafter"/>
</dbReference>
<feature type="domain" description="PHD-type" evidence="9">
    <location>
        <begin position="247"/>
        <end position="297"/>
    </location>
</feature>
<evidence type="ECO:0000259" key="9">
    <source>
        <dbReference type="PROSITE" id="PS50016"/>
    </source>
</evidence>
<dbReference type="SMART" id="SM00501">
    <property type="entry name" value="BRIGHT"/>
    <property type="match status" value="1"/>
</dbReference>
<dbReference type="GO" id="GO:0003677">
    <property type="term" value="F:DNA binding"/>
    <property type="evidence" value="ECO:0007669"/>
    <property type="project" value="InterPro"/>
</dbReference>
<comment type="subcellular location">
    <subcellularLocation>
        <location evidence="1">Nucleus</location>
    </subcellularLocation>
</comment>
<evidence type="ECO:0000256" key="4">
    <source>
        <dbReference type="ARBA" id="ARBA00022771"/>
    </source>
</evidence>
<dbReference type="CDD" id="cd16100">
    <property type="entry name" value="ARID"/>
    <property type="match status" value="1"/>
</dbReference>
<dbReference type="Pfam" id="PF00628">
    <property type="entry name" value="PHD"/>
    <property type="match status" value="2"/>
</dbReference>
<dbReference type="InterPro" id="IPR013637">
    <property type="entry name" value="Lys_sp_deMease-like_dom"/>
</dbReference>
<keyword evidence="3" id="KW-0677">Repeat</keyword>
<evidence type="ECO:0000256" key="5">
    <source>
        <dbReference type="ARBA" id="ARBA00022833"/>
    </source>
</evidence>
<keyword evidence="5" id="KW-0862">Zinc</keyword>
<feature type="compositionally biased region" description="Polar residues" evidence="8">
    <location>
        <begin position="1820"/>
        <end position="1835"/>
    </location>
</feature>
<proteinExistence type="predicted"/>
<evidence type="ECO:0000313" key="13">
    <source>
        <dbReference type="EMBL" id="KAJ8526916.1"/>
    </source>
</evidence>
<dbReference type="Gene3D" id="2.60.120.650">
    <property type="entry name" value="Cupin"/>
    <property type="match status" value="3"/>
</dbReference>
<dbReference type="InterPro" id="IPR001965">
    <property type="entry name" value="Znf_PHD"/>
</dbReference>
<sequence length="2008" mass="227609">MGRGRPRAVEEGVLGQNISASPSGLLNIPSGPVYYPTEDEFKDPLEFIYKIRPEAEKYGICKIIPPKSWKPPFALDLNSFTFPTKTQAIHQLQARCASCDPKTFELEYNRFLEGHCGKKVAKKRVVFEGEDLDLCKLYNSIKRFGGYDKVVKEKKWGEVFRFVRPAGKISECAKHVLFQLYLEHLYDYEDYYNKLNKLGNRSRRRGNQSERKRESDSQFSSSSKRRRKNSECDQTETCKAKKEEEHDQICEQCKSGLHGEVMLLCDRCNKGWHMYCLSPPLKQIPPGNWYCLQCLNSEKDSFGFAPGRELSLDTFRRIADRAKKKWFGSTSISQVQLEKKFWEIVEGSAGEVEVKYGSDLDTSIYGSGFPRVTDDKPSSVEPSTWDEYCASPWNLNNLPKLPGSMLRAVHHSIAGVMVPWLYIGMLFSSFCWHFEDHCFYSMNYHHWGEPKCWYSVPGSAAQAFEKVMRNSLPDLFDAQPDLLFQLVTMLNPRVLQENGVPVYNVLQEPGDFIITFPRSYHGGFNCGLNCAEAVNFAPADWLPHGGFGAELYQLYRKAAVLSHEELLCAVARSEFDSKAAPYLKTELVRVYSREKSWRERLWKNGIVNSSPMPPRMKPEYVGTEEDPTCIICQQYLYLSAVACSCAPSSFVCLEHWEHLCECKPQKRRLLFRHTLAELNDMVLESNHEEAAKNIRRQLLSSNDPPALSKKIKGGCITYMQLAEEWRIKFSKLFQNPYSSDAYRRAIKEAEQFMWAGHEMDPVRDLVKKLIDAQSWAQNVRDSLSKINSWMSDHNSDVAKVQMEVIDNLLSLNPIPCNEPAHLKLKDFQKEASELTLEIDSVLSSCSNILLSDLETFYSKTVDCPIYIKGSEELLQKLSSAKAWAERVRKCVSETSARVEADVLYKLEKEKLSLQVQLPEGEMLLDLFRQVECCQSQCREMLKGSLNVKELESLLNKWDGLSVNIPELELLRQYHKDAVSWIARVNNVLMGISEREDQETVAHELTCIQKDASLLRVEVDELPGVDIELKKACCRAKALKALRCRMSMDYIEQLLVEASILQIVKEKLFADVSEVKTIAVSLEERARHVLNNKAEISEFEDVVRASEEIFVILPSLDEVKDAVSMAKSWLSRSQTFLSRDSMTLGSSPSLEVETLKELVSQSKLLKLSLREQLMIQTLLDTCTRWEQDACSVLHDTEWLLNVENLDDEILSRLGKIEKQFQAIDSVVEAGQGLGFHFDVVPKLQDACSTLRWCFRVLSFAIAIPTLEEVKTNLEIASHLPIMYTTCSLCIFLIDWVNWLNRALEVSIQSTAGRSNLSDTEEVLRQYQNIRVSSPAMICQLQKAIEKHNSWLDQVHLFFALSFRDRSWDLLLQLKEKGNNDAFSCSELDMVLSEVHKIEEWKGRCEEVLHPSVRDAHLVTALLQTENALERSISICGTSNQTNARALCICCSLDGVNQKLLTCSTCNDCFHLQCIGWSTGDANDSKKFICPYCQFMNSGKISRNGSDPLNIGRKSLKLHKLVELLSDAEDLCLWIQEIAVLHQIVDKALDFKAHIEEIVKFVLAYSDKDLSIIATKFCAALKAVHIAGAYDCEANSKLELALARASWKIRAQRLLDGSHKPSIQVLQRHLKEGLAVGIPPEDYFRQRLTEVKNMGLQWADMAKKVSTDGGALGLDKVFELIAEGENLPVSCEKELKLLRDRSMLYCICRRPYDQRPMIACDKCDEWYHFDCIKLSSLPKIYICPACCCMEGEDLASMSTSGEEKVVGGKHEVPQTPSPRHTESRRKSRKPKWGRVDAAGDVSRSTTPTKAPAVPSPPVPPTRSNGNTPSRLSTSTNAPELVPPPNVPPTGSHGEIPLRVSTSTNEPELVPPPPMPPLRSTIGTPLLIPCDKEEEQRETKLKINPLARLEPAKETHTSRHGYSSQILEKSKKVITDEVMFVLVSELTSGTSTSVDDMVTLANRVFTTLNWFGADYGSFYKDVKDFIAYKYDLLTAEGKLDFVVCFRIGEKI</sequence>
<dbReference type="Pfam" id="PF02373">
    <property type="entry name" value="JmjC"/>
    <property type="match status" value="1"/>
</dbReference>
<keyword evidence="2" id="KW-0479">Metal-binding</keyword>
<protein>
    <recommendedName>
        <fullName evidence="15">[Histone H3]-trimethyl-L-lysine(4) demethylase</fullName>
    </recommendedName>
</protein>
<dbReference type="PANTHER" id="PTHR10694:SF133">
    <property type="entry name" value="LYSINE-SPECIFIC DEMETHYLASE JMJ17"/>
    <property type="match status" value="1"/>
</dbReference>
<dbReference type="PROSITE" id="PS51183">
    <property type="entry name" value="JMJN"/>
    <property type="match status" value="1"/>
</dbReference>
<dbReference type="Pfam" id="PF02928">
    <property type="entry name" value="zf-C5HC2"/>
    <property type="match status" value="1"/>
</dbReference>
<keyword evidence="14" id="KW-1185">Reference proteome</keyword>
<dbReference type="SMART" id="SM00558">
    <property type="entry name" value="JmjC"/>
    <property type="match status" value="1"/>
</dbReference>
<evidence type="ECO:0000256" key="6">
    <source>
        <dbReference type="ARBA" id="ARBA00023242"/>
    </source>
</evidence>
<dbReference type="SUPFAM" id="SSF51197">
    <property type="entry name" value="Clavaminate synthase-like"/>
    <property type="match status" value="1"/>
</dbReference>
<dbReference type="SUPFAM" id="SSF46774">
    <property type="entry name" value="ARID-like"/>
    <property type="match status" value="1"/>
</dbReference>
<feature type="region of interest" description="Disordered" evidence="8">
    <location>
        <begin position="1757"/>
        <end position="1877"/>
    </location>
</feature>
<dbReference type="PROSITE" id="PS51184">
    <property type="entry name" value="JMJC"/>
    <property type="match status" value="1"/>
</dbReference>
<dbReference type="InterPro" id="IPR011011">
    <property type="entry name" value="Znf_FYVE_PHD"/>
</dbReference>
<dbReference type="InterPro" id="IPR004198">
    <property type="entry name" value="Znf_C5HC2"/>
</dbReference>
<comment type="caution">
    <text evidence="13">The sequence shown here is derived from an EMBL/GenBank/DDBJ whole genome shotgun (WGS) entry which is preliminary data.</text>
</comment>
<dbReference type="EMBL" id="JAJAGQ010000024">
    <property type="protein sequence ID" value="KAJ8526916.1"/>
    <property type="molecule type" value="Genomic_DNA"/>
</dbReference>
<keyword evidence="6" id="KW-0539">Nucleus</keyword>
<accession>A0A9Q1L4I3</accession>
<feature type="compositionally biased region" description="Basic and acidic residues" evidence="8">
    <location>
        <begin position="1759"/>
        <end position="1770"/>
    </location>
</feature>
<organism evidence="13 14">
    <name type="scientific">Anisodus acutangulus</name>
    <dbReference type="NCBI Taxonomy" id="402998"/>
    <lineage>
        <taxon>Eukaryota</taxon>
        <taxon>Viridiplantae</taxon>
        <taxon>Streptophyta</taxon>
        <taxon>Embryophyta</taxon>
        <taxon>Tracheophyta</taxon>
        <taxon>Spermatophyta</taxon>
        <taxon>Magnoliopsida</taxon>
        <taxon>eudicotyledons</taxon>
        <taxon>Gunneridae</taxon>
        <taxon>Pentapetalae</taxon>
        <taxon>asterids</taxon>
        <taxon>lamiids</taxon>
        <taxon>Solanales</taxon>
        <taxon>Solanaceae</taxon>
        <taxon>Solanoideae</taxon>
        <taxon>Hyoscyameae</taxon>
        <taxon>Anisodus</taxon>
    </lineage>
</organism>
<dbReference type="InterPro" id="IPR036431">
    <property type="entry name" value="ARID_dom_sf"/>
</dbReference>
<dbReference type="GO" id="GO:0008270">
    <property type="term" value="F:zinc ion binding"/>
    <property type="evidence" value="ECO:0007669"/>
    <property type="project" value="UniProtKB-KW"/>
</dbReference>
<evidence type="ECO:0000313" key="14">
    <source>
        <dbReference type="Proteomes" id="UP001152561"/>
    </source>
</evidence>
<dbReference type="SUPFAM" id="SSF57903">
    <property type="entry name" value="FYVE/PHD zinc finger"/>
    <property type="match status" value="3"/>
</dbReference>
<evidence type="ECO:0000259" key="12">
    <source>
        <dbReference type="PROSITE" id="PS51184"/>
    </source>
</evidence>
<evidence type="ECO:0000259" key="10">
    <source>
        <dbReference type="PROSITE" id="PS51011"/>
    </source>
</evidence>
<dbReference type="PROSITE" id="PS50016">
    <property type="entry name" value="ZF_PHD_2"/>
    <property type="match status" value="1"/>
</dbReference>
<dbReference type="Gene3D" id="3.30.40.10">
    <property type="entry name" value="Zinc/RING finger domain, C3HC4 (zinc finger)"/>
    <property type="match status" value="1"/>
</dbReference>
<dbReference type="PROSITE" id="PS51011">
    <property type="entry name" value="ARID"/>
    <property type="match status" value="1"/>
</dbReference>
<dbReference type="InterPro" id="IPR003347">
    <property type="entry name" value="JmjC_dom"/>
</dbReference>
<feature type="compositionally biased region" description="Basic and acidic residues" evidence="8">
    <location>
        <begin position="207"/>
        <end position="216"/>
    </location>
</feature>
<dbReference type="InterPro" id="IPR013083">
    <property type="entry name" value="Znf_RING/FYVE/PHD"/>
</dbReference>
<dbReference type="PANTHER" id="PTHR10694">
    <property type="entry name" value="LYSINE-SPECIFIC DEMETHYLASE"/>
    <property type="match status" value="1"/>
</dbReference>